<feature type="binding site" evidence="13">
    <location>
        <position position="340"/>
    </location>
    <ligand>
        <name>UDP-N-acetyl-alpha-D-glucosamine</name>
        <dbReference type="ChEBI" id="CHEBI:57705"/>
    </ligand>
</feature>
<keyword evidence="3 13" id="KW-0963">Cytoplasm</keyword>
<comment type="function">
    <text evidence="10 13">Cell wall formation. Adds enolpyruvyl to UDP-N-acetylglucosamine.</text>
</comment>
<dbReference type="Pfam" id="PF00275">
    <property type="entry name" value="EPSP_synthase"/>
    <property type="match status" value="1"/>
</dbReference>
<evidence type="ECO:0000256" key="10">
    <source>
        <dbReference type="ARBA" id="ARBA00037534"/>
    </source>
</evidence>
<evidence type="ECO:0000256" key="13">
    <source>
        <dbReference type="HAMAP-Rule" id="MF_00111"/>
    </source>
</evidence>
<keyword evidence="5 13" id="KW-0808">Transferase</keyword>
<protein>
    <recommendedName>
        <fullName evidence="13">UDP-N-acetylglucosamine 1-carboxyvinyltransferase</fullName>
        <ecNumber evidence="13">2.5.1.7</ecNumber>
    </recommendedName>
    <alternativeName>
        <fullName evidence="13">Enoylpyruvate transferase</fullName>
    </alternativeName>
    <alternativeName>
        <fullName evidence="13">UDP-N-acetylglucosamine enolpyruvyl transferase</fullName>
        <shortName evidence="13">EPT</shortName>
    </alternativeName>
</protein>
<dbReference type="PANTHER" id="PTHR43783">
    <property type="entry name" value="UDP-N-ACETYLGLUCOSAMINE 1-CARBOXYVINYLTRANSFERASE"/>
    <property type="match status" value="1"/>
</dbReference>
<feature type="binding site" evidence="13">
    <location>
        <position position="318"/>
    </location>
    <ligand>
        <name>UDP-N-acetyl-alpha-D-glucosamine</name>
        <dbReference type="ChEBI" id="CHEBI:57705"/>
    </ligand>
</feature>
<feature type="active site" description="Proton donor" evidence="13">
    <location>
        <position position="126"/>
    </location>
</feature>
<dbReference type="EMBL" id="JACHDB010000001">
    <property type="protein sequence ID" value="MBB5433437.1"/>
    <property type="molecule type" value="Genomic_DNA"/>
</dbReference>
<dbReference type="GO" id="GO:0008760">
    <property type="term" value="F:UDP-N-acetylglucosamine 1-carboxyvinyltransferase activity"/>
    <property type="evidence" value="ECO:0007669"/>
    <property type="project" value="UniProtKB-UniRule"/>
</dbReference>
<evidence type="ECO:0000256" key="8">
    <source>
        <dbReference type="ARBA" id="ARBA00023306"/>
    </source>
</evidence>
<comment type="caution">
    <text evidence="15">The sequence shown here is derived from an EMBL/GenBank/DDBJ whole genome shotgun (WGS) entry which is preliminary data.</text>
</comment>
<evidence type="ECO:0000256" key="5">
    <source>
        <dbReference type="ARBA" id="ARBA00022679"/>
    </source>
</evidence>
<dbReference type="InterPro" id="IPR001986">
    <property type="entry name" value="Enolpyruvate_Tfrase_dom"/>
</dbReference>
<comment type="subcellular location">
    <subcellularLocation>
        <location evidence="1 13">Cytoplasm</location>
    </subcellularLocation>
</comment>
<reference evidence="15 16" key="1">
    <citation type="submission" date="2020-08" db="EMBL/GenBank/DDBJ databases">
        <title>Sequencing the genomes of 1000 actinobacteria strains.</title>
        <authorList>
            <person name="Klenk H.-P."/>
        </authorList>
    </citation>
    <scope>NUCLEOTIDE SEQUENCE [LARGE SCALE GENOMIC DNA]</scope>
    <source>
        <strain evidence="15 16">DSM 44551</strain>
    </source>
</reference>
<dbReference type="GO" id="GO:0009252">
    <property type="term" value="P:peptidoglycan biosynthetic process"/>
    <property type="evidence" value="ECO:0007669"/>
    <property type="project" value="UniProtKB-UniRule"/>
</dbReference>
<evidence type="ECO:0000256" key="1">
    <source>
        <dbReference type="ARBA" id="ARBA00004496"/>
    </source>
</evidence>
<dbReference type="SUPFAM" id="SSF55205">
    <property type="entry name" value="EPT/RTPC-like"/>
    <property type="match status" value="1"/>
</dbReference>
<feature type="binding site" evidence="13">
    <location>
        <position position="102"/>
    </location>
    <ligand>
        <name>UDP-N-acetyl-alpha-D-glucosamine</name>
        <dbReference type="ChEBI" id="CHEBI:57705"/>
    </ligand>
</feature>
<dbReference type="CDD" id="cd01555">
    <property type="entry name" value="UdpNAET"/>
    <property type="match status" value="1"/>
</dbReference>
<dbReference type="InterPro" id="IPR036968">
    <property type="entry name" value="Enolpyruvate_Tfrase_sf"/>
</dbReference>
<evidence type="ECO:0000313" key="15">
    <source>
        <dbReference type="EMBL" id="MBB5433437.1"/>
    </source>
</evidence>
<dbReference type="UniPathway" id="UPA00219"/>
<evidence type="ECO:0000256" key="3">
    <source>
        <dbReference type="ARBA" id="ARBA00022490"/>
    </source>
</evidence>
<keyword evidence="16" id="KW-1185">Reference proteome</keyword>
<dbReference type="InterPro" id="IPR050068">
    <property type="entry name" value="MurA_subfamily"/>
</dbReference>
<keyword evidence="7 13" id="KW-0573">Peptidoglycan synthesis</keyword>
<comment type="similarity">
    <text evidence="11 13">Belongs to the EPSP synthase family. MurA subfamily.</text>
</comment>
<evidence type="ECO:0000256" key="11">
    <source>
        <dbReference type="ARBA" id="ARBA00038367"/>
    </source>
</evidence>
<comment type="pathway">
    <text evidence="2 13">Cell wall biogenesis; peptidoglycan biosynthesis.</text>
</comment>
<keyword evidence="6 13" id="KW-0133">Cell shape</keyword>
<feature type="binding site" evidence="13">
    <location>
        <begin position="25"/>
        <end position="26"/>
    </location>
    <ligand>
        <name>phosphoenolpyruvate</name>
        <dbReference type="ChEBI" id="CHEBI:58702"/>
    </ligand>
</feature>
<dbReference type="InterPro" id="IPR013792">
    <property type="entry name" value="RNA3'P_cycl/enolpyr_Trfase_a/b"/>
</dbReference>
<organism evidence="15 16">
    <name type="scientific">Nocardiopsis composta</name>
    <dbReference type="NCBI Taxonomy" id="157465"/>
    <lineage>
        <taxon>Bacteria</taxon>
        <taxon>Bacillati</taxon>
        <taxon>Actinomycetota</taxon>
        <taxon>Actinomycetes</taxon>
        <taxon>Streptosporangiales</taxon>
        <taxon>Nocardiopsidaceae</taxon>
        <taxon>Nocardiopsis</taxon>
    </lineage>
</organism>
<gene>
    <name evidence="13" type="primary">murA</name>
    <name evidence="15" type="ORF">HDA36_003521</name>
</gene>
<keyword evidence="9 13" id="KW-0961">Cell wall biogenesis/degradation</keyword>
<feature type="domain" description="Enolpyruvate transferase" evidence="14">
    <location>
        <begin position="9"/>
        <end position="419"/>
    </location>
</feature>
<sequence>MGQEVRYRVRGGRPLNGTAFIQGAKNAVLPMIGAALLAAKGRTVLRNVPTIEDVRRALELAEHIGAKVEFHEAERTVVIDASRLGDDPERAVLPAEIAARFRGSVLFVPALMHRMGRARIEGVGGCNLGSRKLDFHYRGFARLGAEVTEDEDRNHINVKADNLRGGHLYLDTPSHTGTENLIMAAALAPGTTVIEHAALEPEVIDVIEFLTAMGAKISGGGTGFITVEGVEELTAVEHTIMSDRIDAGVFAMATAAAGGDVSLVGANLEHLGVARWKLDQMGVEFSQQGAVLHVRRDPSVQLRPINAVTSPYPGFATDLQSPLMALATLAEGESYLHENIYDGRFALADELNKMGAKIEVAGTRAIVHGPTDLRGTDVVAHDLRTGAALVLAGLVAEGETVVSPGYLVDRGHAQFADRLAALGADVVREVAE</sequence>
<evidence type="ECO:0000256" key="7">
    <source>
        <dbReference type="ARBA" id="ARBA00022984"/>
    </source>
</evidence>
<dbReference type="GO" id="GO:0005737">
    <property type="term" value="C:cytoplasm"/>
    <property type="evidence" value="ECO:0007669"/>
    <property type="project" value="UniProtKB-SubCell"/>
</dbReference>
<evidence type="ECO:0000256" key="9">
    <source>
        <dbReference type="ARBA" id="ARBA00023316"/>
    </source>
</evidence>
<evidence type="ECO:0000256" key="12">
    <source>
        <dbReference type="ARBA" id="ARBA00047527"/>
    </source>
</evidence>
<proteinExistence type="inferred from homology"/>
<comment type="catalytic activity">
    <reaction evidence="12 13">
        <text>phosphoenolpyruvate + UDP-N-acetyl-alpha-D-glucosamine = UDP-N-acetyl-3-O-(1-carboxyvinyl)-alpha-D-glucosamine + phosphate</text>
        <dbReference type="Rhea" id="RHEA:18681"/>
        <dbReference type="ChEBI" id="CHEBI:43474"/>
        <dbReference type="ChEBI" id="CHEBI:57705"/>
        <dbReference type="ChEBI" id="CHEBI:58702"/>
        <dbReference type="ChEBI" id="CHEBI:68483"/>
        <dbReference type="EC" id="2.5.1.7"/>
    </reaction>
</comment>
<evidence type="ECO:0000256" key="2">
    <source>
        <dbReference type="ARBA" id="ARBA00004752"/>
    </source>
</evidence>
<keyword evidence="8 13" id="KW-0131">Cell cycle</keyword>
<accession>A0A7W8VEL7</accession>
<evidence type="ECO:0000313" key="16">
    <source>
        <dbReference type="Proteomes" id="UP000572635"/>
    </source>
</evidence>
<keyword evidence="13" id="KW-0670">Pyruvate</keyword>
<dbReference type="EC" id="2.5.1.7" evidence="13"/>
<dbReference type="Proteomes" id="UP000572635">
    <property type="component" value="Unassembled WGS sequence"/>
</dbReference>
<evidence type="ECO:0000256" key="4">
    <source>
        <dbReference type="ARBA" id="ARBA00022618"/>
    </source>
</evidence>
<dbReference type="NCBIfam" id="TIGR01072">
    <property type="entry name" value="murA"/>
    <property type="match status" value="1"/>
</dbReference>
<comment type="caution">
    <text evidence="13">Lacks conserved residue(s) required for the propagation of feature annotation.</text>
</comment>
<dbReference type="Gene3D" id="3.65.10.10">
    <property type="entry name" value="Enolpyruvate transferase domain"/>
    <property type="match status" value="2"/>
</dbReference>
<dbReference type="NCBIfam" id="NF006873">
    <property type="entry name" value="PRK09369.1"/>
    <property type="match status" value="1"/>
</dbReference>
<dbReference type="GO" id="GO:0071555">
    <property type="term" value="P:cell wall organization"/>
    <property type="evidence" value="ECO:0007669"/>
    <property type="project" value="UniProtKB-KW"/>
</dbReference>
<dbReference type="GO" id="GO:0051301">
    <property type="term" value="P:cell division"/>
    <property type="evidence" value="ECO:0007669"/>
    <property type="project" value="UniProtKB-KW"/>
</dbReference>
<dbReference type="InterPro" id="IPR005750">
    <property type="entry name" value="UDP_GlcNAc_COvinyl_MurA"/>
</dbReference>
<keyword evidence="4 13" id="KW-0132">Cell division</keyword>
<dbReference type="HAMAP" id="MF_00111">
    <property type="entry name" value="MurA"/>
    <property type="match status" value="1"/>
</dbReference>
<dbReference type="GO" id="GO:0008360">
    <property type="term" value="P:regulation of cell shape"/>
    <property type="evidence" value="ECO:0007669"/>
    <property type="project" value="UniProtKB-KW"/>
</dbReference>
<feature type="modified residue" description="2-(S-cysteinyl)pyruvic acid O-phosphothioketal" evidence="13">
    <location>
        <position position="126"/>
    </location>
</feature>
<evidence type="ECO:0000256" key="6">
    <source>
        <dbReference type="ARBA" id="ARBA00022960"/>
    </source>
</evidence>
<name>A0A7W8VEL7_9ACTN</name>
<dbReference type="AlphaFoldDB" id="A0A7W8VEL7"/>
<evidence type="ECO:0000259" key="14">
    <source>
        <dbReference type="Pfam" id="PF00275"/>
    </source>
</evidence>
<dbReference type="GO" id="GO:0019277">
    <property type="term" value="P:UDP-N-acetylgalactosamine biosynthetic process"/>
    <property type="evidence" value="ECO:0007669"/>
    <property type="project" value="InterPro"/>
</dbReference>
<dbReference type="PANTHER" id="PTHR43783:SF1">
    <property type="entry name" value="UDP-N-ACETYLGLUCOSAMINE 1-CARBOXYVINYLTRANSFERASE"/>
    <property type="match status" value="1"/>
</dbReference>